<dbReference type="HOGENOM" id="CLU_022564_3_0_1"/>
<dbReference type="PANTHER" id="PTHR38698:SF1">
    <property type="entry name" value="FUNGAL PROTEIN"/>
    <property type="match status" value="1"/>
</dbReference>
<dbReference type="JaponicusDB" id="SJAG_02269"/>
<dbReference type="PANTHER" id="PTHR38698">
    <property type="entry name" value="EXPRESSED PROTEIN"/>
    <property type="match status" value="1"/>
</dbReference>
<name>B6K205_SCHJY</name>
<dbReference type="eggNOG" id="ENOG502RZVD">
    <property type="taxonomic scope" value="Eukaryota"/>
</dbReference>
<dbReference type="AlphaFoldDB" id="B6K205"/>
<dbReference type="OrthoDB" id="5378975at2759"/>
<dbReference type="EMBL" id="KE651166">
    <property type="protein sequence ID" value="EEB07186.1"/>
    <property type="molecule type" value="Genomic_DNA"/>
</dbReference>
<reference evidence="2 3" key="1">
    <citation type="journal article" date="2011" name="Science">
        <title>Comparative functional genomics of the fission yeasts.</title>
        <authorList>
            <person name="Rhind N."/>
            <person name="Chen Z."/>
            <person name="Yassour M."/>
            <person name="Thompson D.A."/>
            <person name="Haas B.J."/>
            <person name="Habib N."/>
            <person name="Wapinski I."/>
            <person name="Roy S."/>
            <person name="Lin M.F."/>
            <person name="Heiman D.I."/>
            <person name="Young S.K."/>
            <person name="Furuya K."/>
            <person name="Guo Y."/>
            <person name="Pidoux A."/>
            <person name="Chen H.M."/>
            <person name="Robbertse B."/>
            <person name="Goldberg J.M."/>
            <person name="Aoki K."/>
            <person name="Bayne E.H."/>
            <person name="Berlin A.M."/>
            <person name="Desjardins C.A."/>
            <person name="Dobbs E."/>
            <person name="Dukaj L."/>
            <person name="Fan L."/>
            <person name="FitzGerald M.G."/>
            <person name="French C."/>
            <person name="Gujja S."/>
            <person name="Hansen K."/>
            <person name="Keifenheim D."/>
            <person name="Levin J.Z."/>
            <person name="Mosher R.A."/>
            <person name="Mueller C.A."/>
            <person name="Pfiffner J."/>
            <person name="Priest M."/>
            <person name="Russ C."/>
            <person name="Smialowska A."/>
            <person name="Swoboda P."/>
            <person name="Sykes S.M."/>
            <person name="Vaughn M."/>
            <person name="Vengrova S."/>
            <person name="Yoder R."/>
            <person name="Zeng Q."/>
            <person name="Allshire R."/>
            <person name="Baulcombe D."/>
            <person name="Birren B.W."/>
            <person name="Brown W."/>
            <person name="Ekwall K."/>
            <person name="Kellis M."/>
            <person name="Leatherwood J."/>
            <person name="Levin H."/>
            <person name="Margalit H."/>
            <person name="Martienssen R."/>
            <person name="Nieduszynski C.A."/>
            <person name="Spatafora J.W."/>
            <person name="Friedman N."/>
            <person name="Dalgaard J.Z."/>
            <person name="Baumann P."/>
            <person name="Niki H."/>
            <person name="Regev A."/>
            <person name="Nusbaum C."/>
        </authorList>
    </citation>
    <scope>NUCLEOTIDE SEQUENCE [LARGE SCALE GENOMIC DNA]</scope>
    <source>
        <strain evidence="3">yFS275 / FY16936</strain>
    </source>
</reference>
<protein>
    <submittedName>
        <fullName evidence="2">Fungal protein</fullName>
    </submittedName>
</protein>
<evidence type="ECO:0000256" key="1">
    <source>
        <dbReference type="SAM" id="MobiDB-lite"/>
    </source>
</evidence>
<feature type="compositionally biased region" description="Basic and acidic residues" evidence="1">
    <location>
        <begin position="18"/>
        <end position="35"/>
    </location>
</feature>
<dbReference type="RefSeq" id="XP_002173479.1">
    <property type="nucleotide sequence ID" value="XM_002173443.1"/>
</dbReference>
<proteinExistence type="predicted"/>
<dbReference type="Proteomes" id="UP000001744">
    <property type="component" value="Unassembled WGS sequence"/>
</dbReference>
<accession>B6K205</accession>
<keyword evidence="3" id="KW-1185">Reference proteome</keyword>
<sequence>MTDVSTREDSVQAPDAQLPREETRETEEAMEKSVDELGADETGLSTENELMETAGDSDFDDTFDDFGAFETQLPVCTFENDWEADLDVGLDTIFGAPTALKEIDASCLIHDRIASLWGKLIEMPVLQRPDWAHSNIRRLFLINMGLPVNLDELIPASHKTSRQRPGVVRLSTVQPTPLENEPVLDLVQARRLCAVTPEALANRSLEALKQHMAILEETLTTAESLAQFWIDKKDSAVNEKQLYEAVVDDLVHHSKRQRSIDR</sequence>
<dbReference type="Pfam" id="PF17104">
    <property type="entry name" value="YBL010C_LAA2"/>
    <property type="match status" value="2"/>
</dbReference>
<dbReference type="STRING" id="402676.B6K205"/>
<evidence type="ECO:0000313" key="3">
    <source>
        <dbReference type="Proteomes" id="UP000001744"/>
    </source>
</evidence>
<feature type="region of interest" description="Disordered" evidence="1">
    <location>
        <begin position="1"/>
        <end position="43"/>
    </location>
</feature>
<dbReference type="InterPro" id="IPR031355">
    <property type="entry name" value="YBL010C/LAA2-like"/>
</dbReference>
<gene>
    <name evidence="2" type="ORF">SJAG_02269</name>
</gene>
<organism evidence="2 3">
    <name type="scientific">Schizosaccharomyces japonicus (strain yFS275 / FY16936)</name>
    <name type="common">Fission yeast</name>
    <dbReference type="NCBI Taxonomy" id="402676"/>
    <lineage>
        <taxon>Eukaryota</taxon>
        <taxon>Fungi</taxon>
        <taxon>Dikarya</taxon>
        <taxon>Ascomycota</taxon>
        <taxon>Taphrinomycotina</taxon>
        <taxon>Schizosaccharomycetes</taxon>
        <taxon>Schizosaccharomycetales</taxon>
        <taxon>Schizosaccharomycetaceae</taxon>
        <taxon>Schizosaccharomyces</taxon>
    </lineage>
</organism>
<evidence type="ECO:0000313" key="2">
    <source>
        <dbReference type="EMBL" id="EEB07186.1"/>
    </source>
</evidence>
<feature type="compositionally biased region" description="Basic and acidic residues" evidence="1">
    <location>
        <begin position="1"/>
        <end position="10"/>
    </location>
</feature>
<dbReference type="GeneID" id="7049016"/>
<dbReference type="VEuPathDB" id="FungiDB:SJAG_02269"/>